<dbReference type="InterPro" id="IPR003607">
    <property type="entry name" value="HD/PDEase_dom"/>
</dbReference>
<proteinExistence type="predicted"/>
<comment type="caution">
    <text evidence="2">The sequence shown here is derived from an EMBL/GenBank/DDBJ whole genome shotgun (WGS) entry which is preliminary data.</text>
</comment>
<evidence type="ECO:0000313" key="2">
    <source>
        <dbReference type="EMBL" id="OGY65105.1"/>
    </source>
</evidence>
<feature type="domain" description="HD" evidence="1">
    <location>
        <begin position="27"/>
        <end position="130"/>
    </location>
</feature>
<dbReference type="SMART" id="SM00471">
    <property type="entry name" value="HDc"/>
    <property type="match status" value="1"/>
</dbReference>
<organism evidence="2 3">
    <name type="scientific">Candidatus Harrisonbacteria bacterium RIFCSPLOWO2_01_FULL_40_28</name>
    <dbReference type="NCBI Taxonomy" id="1798406"/>
    <lineage>
        <taxon>Bacteria</taxon>
        <taxon>Candidatus Harrisoniibacteriota</taxon>
    </lineage>
</organism>
<gene>
    <name evidence="2" type="ORF">A3A04_01685</name>
</gene>
<dbReference type="Gene3D" id="1.10.3210.50">
    <property type="match status" value="1"/>
</dbReference>
<dbReference type="AlphaFoldDB" id="A0A1G1ZKS6"/>
<dbReference type="PANTHER" id="PTHR33594">
    <property type="entry name" value="SUPERFAMILY HYDROLASE, PUTATIVE (AFU_ORTHOLOGUE AFUA_1G03035)-RELATED"/>
    <property type="match status" value="1"/>
</dbReference>
<dbReference type="InterPro" id="IPR006674">
    <property type="entry name" value="HD_domain"/>
</dbReference>
<protein>
    <recommendedName>
        <fullName evidence="1">HD domain-containing protein</fullName>
    </recommendedName>
</protein>
<dbReference type="Proteomes" id="UP000178517">
    <property type="component" value="Unassembled WGS sequence"/>
</dbReference>
<dbReference type="STRING" id="1798406.A3A04_01685"/>
<dbReference type="CDD" id="cd00077">
    <property type="entry name" value="HDc"/>
    <property type="match status" value="1"/>
</dbReference>
<reference evidence="2 3" key="1">
    <citation type="journal article" date="2016" name="Nat. Commun.">
        <title>Thousands of microbial genomes shed light on interconnected biogeochemical processes in an aquifer system.</title>
        <authorList>
            <person name="Anantharaman K."/>
            <person name="Brown C.T."/>
            <person name="Hug L.A."/>
            <person name="Sharon I."/>
            <person name="Castelle C.J."/>
            <person name="Probst A.J."/>
            <person name="Thomas B.C."/>
            <person name="Singh A."/>
            <person name="Wilkins M.J."/>
            <person name="Karaoz U."/>
            <person name="Brodie E.L."/>
            <person name="Williams K.H."/>
            <person name="Hubbard S.S."/>
            <person name="Banfield J.F."/>
        </authorList>
    </citation>
    <scope>NUCLEOTIDE SEQUENCE [LARGE SCALE GENOMIC DNA]</scope>
</reference>
<evidence type="ECO:0000259" key="1">
    <source>
        <dbReference type="PROSITE" id="PS51831"/>
    </source>
</evidence>
<name>A0A1G1ZKS6_9BACT</name>
<dbReference type="PROSITE" id="PS51831">
    <property type="entry name" value="HD"/>
    <property type="match status" value="1"/>
</dbReference>
<dbReference type="PANTHER" id="PTHR33594:SF1">
    <property type="entry name" value="HD_PDEASE DOMAIN-CONTAINING PROTEIN"/>
    <property type="match status" value="1"/>
</dbReference>
<dbReference type="EMBL" id="MHJI01000023">
    <property type="protein sequence ID" value="OGY65105.1"/>
    <property type="molecule type" value="Genomic_DNA"/>
</dbReference>
<dbReference type="Pfam" id="PF01966">
    <property type="entry name" value="HD"/>
    <property type="match status" value="1"/>
</dbReference>
<accession>A0A1G1ZKS6</accession>
<evidence type="ECO:0000313" key="3">
    <source>
        <dbReference type="Proteomes" id="UP000178517"/>
    </source>
</evidence>
<sequence>MSTRQDVIERIQEFVKKKFSSEGSGHDYWHIHRVWRLAMHIAQKVNADIFVVQLGALLHDVGDWKLEKPGELPGHIQARQLLTSLHVEDLIIEHVTEIMQTISFKGASVPTPMKTLEGKVVQDADRLEALGAIGIARAFTYGGSRGRLIHSPEEKPVIHKTEKEYKNHIGTSINHLYEKSLHLKDLMNTVVARELAEKRDAFTRAFLMQFQREYLIEL</sequence>
<dbReference type="SUPFAM" id="SSF109604">
    <property type="entry name" value="HD-domain/PDEase-like"/>
    <property type="match status" value="1"/>
</dbReference>